<keyword evidence="6" id="KW-0050">Antiport</keyword>
<feature type="transmembrane region" description="Helical" evidence="13">
    <location>
        <begin position="38"/>
        <end position="58"/>
    </location>
</feature>
<dbReference type="InterPro" id="IPR048279">
    <property type="entry name" value="MdtK-like"/>
</dbReference>
<feature type="transmembrane region" description="Helical" evidence="13">
    <location>
        <begin position="411"/>
        <end position="434"/>
    </location>
</feature>
<keyword evidence="9 13" id="KW-1133">Transmembrane helix</keyword>
<evidence type="ECO:0000256" key="12">
    <source>
        <dbReference type="ARBA" id="ARBA00031636"/>
    </source>
</evidence>
<feature type="transmembrane region" description="Helical" evidence="13">
    <location>
        <begin position="192"/>
        <end position="211"/>
    </location>
</feature>
<protein>
    <recommendedName>
        <fullName evidence="4">Probable multidrug resistance protein NorM</fullName>
    </recommendedName>
    <alternativeName>
        <fullName evidence="12">Multidrug-efflux transporter</fullName>
    </alternativeName>
</protein>
<evidence type="ECO:0000256" key="3">
    <source>
        <dbReference type="ARBA" id="ARBA00010199"/>
    </source>
</evidence>
<comment type="similarity">
    <text evidence="3">Belongs to the multi antimicrobial extrusion (MATE) (TC 2.A.66.1) family.</text>
</comment>
<comment type="function">
    <text evidence="1">Multidrug efflux pump.</text>
</comment>
<evidence type="ECO:0000256" key="4">
    <source>
        <dbReference type="ARBA" id="ARBA00020268"/>
    </source>
</evidence>
<feature type="transmembrane region" description="Helical" evidence="13">
    <location>
        <begin position="307"/>
        <end position="327"/>
    </location>
</feature>
<comment type="subcellular location">
    <subcellularLocation>
        <location evidence="2">Cell membrane</location>
        <topology evidence="2">Multi-pass membrane protein</topology>
    </subcellularLocation>
</comment>
<evidence type="ECO:0000256" key="1">
    <source>
        <dbReference type="ARBA" id="ARBA00003408"/>
    </source>
</evidence>
<feature type="transmembrane region" description="Helical" evidence="13">
    <location>
        <begin position="70"/>
        <end position="98"/>
    </location>
</feature>
<comment type="caution">
    <text evidence="14">The sequence shown here is derived from an EMBL/GenBank/DDBJ whole genome shotgun (WGS) entry which is preliminary data.</text>
</comment>
<feature type="transmembrane region" description="Helical" evidence="13">
    <location>
        <begin position="281"/>
        <end position="301"/>
    </location>
</feature>
<evidence type="ECO:0000256" key="6">
    <source>
        <dbReference type="ARBA" id="ARBA00022449"/>
    </source>
</evidence>
<keyword evidence="7" id="KW-1003">Cell membrane</keyword>
<sequence>MNNNINFQDIPPDFWYNKDIVKLTGGTRMNRLFSDKELRLLIVPLIIEQILAITVGMADTMMISYAGEAAISGVALVDLINLLLMNVFAALATGGAVVSSQYLGKGNKDMCRESAGQLLIVTTLISLIIMAAVLLTKRHFLGLLYPSVAREVMDNAVTYLRISAYSYPFLAVFNSCAALFRSMGNSKISMKVSVLMNLINVAGNAVLIFGFSMGVAGAAWATAFSRGVAALIMVWLLRDRRNVIYINLRSLCRLNGSVIRKILYIGIPNGIENGLFQLGRVLIVSIIAGFGTVQIAANAVANNLDNMGLISGMALNLAMVTVVGRCVGAKDYEQVEYYVKKLMKTAYIAGAVVNGLVLLSMPLALNIYSLTPETAELTKILVWIHCAGAIVMWPVAFTLPNALRAANDVRMPMVTSVFSMVVFRILFSVILGIHFQMGVIGVWIAMIMDWIFRLTLFILRYRKGKWKQMNLI</sequence>
<dbReference type="PANTHER" id="PTHR43298:SF2">
    <property type="entry name" value="FMN_FAD EXPORTER YEEO-RELATED"/>
    <property type="match status" value="1"/>
</dbReference>
<dbReference type="InterPro" id="IPR002528">
    <property type="entry name" value="MATE_fam"/>
</dbReference>
<proteinExistence type="inferred from homology"/>
<keyword evidence="10" id="KW-0406">Ion transport</keyword>
<evidence type="ECO:0000256" key="13">
    <source>
        <dbReference type="SAM" id="Phobius"/>
    </source>
</evidence>
<evidence type="ECO:0000313" key="15">
    <source>
        <dbReference type="Proteomes" id="UP000016491"/>
    </source>
</evidence>
<dbReference type="GO" id="GO:0006811">
    <property type="term" value="P:monoatomic ion transport"/>
    <property type="evidence" value="ECO:0007669"/>
    <property type="project" value="UniProtKB-KW"/>
</dbReference>
<feature type="transmembrane region" description="Helical" evidence="13">
    <location>
        <begin position="217"/>
        <end position="237"/>
    </location>
</feature>
<evidence type="ECO:0000256" key="8">
    <source>
        <dbReference type="ARBA" id="ARBA00022692"/>
    </source>
</evidence>
<dbReference type="InterPro" id="IPR050222">
    <property type="entry name" value="MATE_MdtK"/>
</dbReference>
<dbReference type="AlphaFoldDB" id="A0ABC9TRG5"/>
<keyword evidence="11 13" id="KW-0472">Membrane</keyword>
<accession>A0ABC9TRG5</accession>
<dbReference type="NCBIfam" id="TIGR00797">
    <property type="entry name" value="matE"/>
    <property type="match status" value="1"/>
</dbReference>
<evidence type="ECO:0000256" key="2">
    <source>
        <dbReference type="ARBA" id="ARBA00004651"/>
    </source>
</evidence>
<feature type="transmembrane region" description="Helical" evidence="13">
    <location>
        <begin position="380"/>
        <end position="399"/>
    </location>
</feature>
<gene>
    <name evidence="14" type="ORF">CLOSYM_04515</name>
</gene>
<feature type="transmembrane region" description="Helical" evidence="13">
    <location>
        <begin position="156"/>
        <end position="180"/>
    </location>
</feature>
<dbReference type="CDD" id="cd13137">
    <property type="entry name" value="MATE_NorM_like"/>
    <property type="match status" value="1"/>
</dbReference>
<dbReference type="Pfam" id="PF01554">
    <property type="entry name" value="MatE"/>
    <property type="match status" value="2"/>
</dbReference>
<evidence type="ECO:0000256" key="7">
    <source>
        <dbReference type="ARBA" id="ARBA00022475"/>
    </source>
</evidence>
<evidence type="ECO:0000256" key="11">
    <source>
        <dbReference type="ARBA" id="ARBA00023136"/>
    </source>
</evidence>
<evidence type="ECO:0000256" key="10">
    <source>
        <dbReference type="ARBA" id="ARBA00023065"/>
    </source>
</evidence>
<name>A0ABC9TRG5_CLOSY</name>
<dbReference type="EMBL" id="AWSU01000359">
    <property type="protein sequence ID" value="ERI73901.1"/>
    <property type="molecule type" value="Genomic_DNA"/>
</dbReference>
<feature type="transmembrane region" description="Helical" evidence="13">
    <location>
        <begin position="118"/>
        <end position="136"/>
    </location>
</feature>
<keyword evidence="5" id="KW-0813">Transport</keyword>
<dbReference type="Proteomes" id="UP000016491">
    <property type="component" value="Unassembled WGS sequence"/>
</dbReference>
<keyword evidence="8 13" id="KW-0812">Transmembrane</keyword>
<feature type="transmembrane region" description="Helical" evidence="13">
    <location>
        <begin position="440"/>
        <end position="459"/>
    </location>
</feature>
<dbReference type="GO" id="GO:0005886">
    <property type="term" value="C:plasma membrane"/>
    <property type="evidence" value="ECO:0007669"/>
    <property type="project" value="UniProtKB-SubCell"/>
</dbReference>
<dbReference type="PIRSF" id="PIRSF006603">
    <property type="entry name" value="DinF"/>
    <property type="match status" value="1"/>
</dbReference>
<dbReference type="PANTHER" id="PTHR43298">
    <property type="entry name" value="MULTIDRUG RESISTANCE PROTEIN NORM-RELATED"/>
    <property type="match status" value="1"/>
</dbReference>
<evidence type="ECO:0000256" key="9">
    <source>
        <dbReference type="ARBA" id="ARBA00022989"/>
    </source>
</evidence>
<organism evidence="14 15">
    <name type="scientific">[Clostridium] symbiosum ATCC 14940</name>
    <dbReference type="NCBI Taxonomy" id="411472"/>
    <lineage>
        <taxon>Bacteria</taxon>
        <taxon>Bacillati</taxon>
        <taxon>Bacillota</taxon>
        <taxon>Clostridia</taxon>
        <taxon>Lachnospirales</taxon>
        <taxon>Lachnospiraceae</taxon>
        <taxon>Otoolea</taxon>
    </lineage>
</organism>
<reference evidence="14 15" key="1">
    <citation type="submission" date="2013-07" db="EMBL/GenBank/DDBJ databases">
        <authorList>
            <person name="Weinstock G."/>
            <person name="Sodergren E."/>
            <person name="Wylie T."/>
            <person name="Fulton L."/>
            <person name="Fulton R."/>
            <person name="Fronick C."/>
            <person name="O'Laughlin M."/>
            <person name="Godfrey J."/>
            <person name="Miner T."/>
            <person name="Herter B."/>
            <person name="Appelbaum E."/>
            <person name="Cordes M."/>
            <person name="Lek S."/>
            <person name="Wollam A."/>
            <person name="Pepin K.H."/>
            <person name="Palsikar V.B."/>
            <person name="Mitreva M."/>
            <person name="Wilson R.K."/>
        </authorList>
    </citation>
    <scope>NUCLEOTIDE SEQUENCE [LARGE SCALE GENOMIC DNA]</scope>
    <source>
        <strain evidence="14 15">ATCC 14940</strain>
    </source>
</reference>
<evidence type="ECO:0000313" key="14">
    <source>
        <dbReference type="EMBL" id="ERI73901.1"/>
    </source>
</evidence>
<dbReference type="GO" id="GO:0015297">
    <property type="term" value="F:antiporter activity"/>
    <property type="evidence" value="ECO:0007669"/>
    <property type="project" value="UniProtKB-KW"/>
</dbReference>
<evidence type="ECO:0000256" key="5">
    <source>
        <dbReference type="ARBA" id="ARBA00022448"/>
    </source>
</evidence>
<feature type="transmembrane region" description="Helical" evidence="13">
    <location>
        <begin position="347"/>
        <end position="368"/>
    </location>
</feature>